<evidence type="ECO:0000259" key="2">
    <source>
        <dbReference type="Pfam" id="PF04909"/>
    </source>
</evidence>
<dbReference type="Proteomes" id="UP000267418">
    <property type="component" value="Unassembled WGS sequence"/>
</dbReference>
<name>A0A3S0J9F9_9BURK</name>
<dbReference type="InterPro" id="IPR006680">
    <property type="entry name" value="Amidohydro-rel"/>
</dbReference>
<comment type="similarity">
    <text evidence="1">Belongs to the metallo-dependent hydrolases superfamily.</text>
</comment>
<accession>A0A3S0J9F9</accession>
<reference evidence="3 4" key="1">
    <citation type="submission" date="2018-12" db="EMBL/GenBank/DDBJ databases">
        <title>The genome of Variovorax gossypii DSM 100435.</title>
        <authorList>
            <person name="Gao J."/>
            <person name="Sun J."/>
        </authorList>
    </citation>
    <scope>NUCLEOTIDE SEQUENCE [LARGE SCALE GENOMIC DNA]</scope>
    <source>
        <strain evidence="3 4">DSM 100435</strain>
    </source>
</reference>
<feature type="domain" description="Amidohydrolase-related" evidence="2">
    <location>
        <begin position="5"/>
        <end position="288"/>
    </location>
</feature>
<evidence type="ECO:0000313" key="3">
    <source>
        <dbReference type="EMBL" id="RTQ35152.1"/>
    </source>
</evidence>
<dbReference type="Gene3D" id="3.20.20.140">
    <property type="entry name" value="Metal-dependent hydrolases"/>
    <property type="match status" value="1"/>
</dbReference>
<proteinExistence type="inferred from homology"/>
<dbReference type="SUPFAM" id="SSF51556">
    <property type="entry name" value="Metallo-dependent hydrolases"/>
    <property type="match status" value="1"/>
</dbReference>
<dbReference type="EMBL" id="RXOE01000002">
    <property type="protein sequence ID" value="RTQ35152.1"/>
    <property type="molecule type" value="Genomic_DNA"/>
</dbReference>
<gene>
    <name evidence="3" type="ORF">EJP69_12260</name>
</gene>
<dbReference type="OrthoDB" id="9787654at2"/>
<dbReference type="RefSeq" id="WP_126470327.1">
    <property type="nucleotide sequence ID" value="NZ_RXOE01000002.1"/>
</dbReference>
<keyword evidence="4" id="KW-1185">Reference proteome</keyword>
<protein>
    <submittedName>
        <fullName evidence="3">Amidohydrolase</fullName>
    </submittedName>
</protein>
<dbReference type="PANTHER" id="PTHR43569:SF2">
    <property type="entry name" value="AMIDOHYDROLASE-RELATED DOMAIN-CONTAINING PROTEIN"/>
    <property type="match status" value="1"/>
</dbReference>
<dbReference type="InterPro" id="IPR032466">
    <property type="entry name" value="Metal_Hydrolase"/>
</dbReference>
<dbReference type="AlphaFoldDB" id="A0A3S0J9F9"/>
<keyword evidence="3" id="KW-0378">Hydrolase</keyword>
<dbReference type="GO" id="GO:0016787">
    <property type="term" value="F:hydrolase activity"/>
    <property type="evidence" value="ECO:0007669"/>
    <property type="project" value="UniProtKB-KW"/>
</dbReference>
<dbReference type="Pfam" id="PF04909">
    <property type="entry name" value="Amidohydro_2"/>
    <property type="match status" value="1"/>
</dbReference>
<evidence type="ECO:0000313" key="4">
    <source>
        <dbReference type="Proteomes" id="UP000267418"/>
    </source>
</evidence>
<comment type="caution">
    <text evidence="3">The sequence shown here is derived from an EMBL/GenBank/DDBJ whole genome shotgun (WGS) entry which is preliminary data.</text>
</comment>
<sequence>MIQRIDSHQHFWRPSRGDYTWLRADEPALAPLLRNFMPEDLAPLLRAHGVSRTVLVQAAESGAETEFLLDIADAHEEIGGVVGWVDLSRPSATASLERLARNRKFKGVRPMLQDLPDDDWIARRPRSDALRAMLRLGLRFDALVKPRHLSPLLQFLKQWPQLPVVIDHAAKPPVGAHGSDDFARWREDIAAVAALPQVCCKFSGLWTEAPSAMQRDADVVTHAVRPVWEHLLEVFGPARLMWGSDWPVLTLAGDYAGWIAVSEGCIGGLSPQEQASVWSGTARRFYGLPSHQESHQESP</sequence>
<dbReference type="PANTHER" id="PTHR43569">
    <property type="entry name" value="AMIDOHYDROLASE"/>
    <property type="match status" value="1"/>
</dbReference>
<organism evidence="3 4">
    <name type="scientific">Variovorax gossypii</name>
    <dbReference type="NCBI Taxonomy" id="1679495"/>
    <lineage>
        <taxon>Bacteria</taxon>
        <taxon>Pseudomonadati</taxon>
        <taxon>Pseudomonadota</taxon>
        <taxon>Betaproteobacteria</taxon>
        <taxon>Burkholderiales</taxon>
        <taxon>Comamonadaceae</taxon>
        <taxon>Variovorax</taxon>
    </lineage>
</organism>
<evidence type="ECO:0000256" key="1">
    <source>
        <dbReference type="ARBA" id="ARBA00038310"/>
    </source>
</evidence>
<dbReference type="InterPro" id="IPR052350">
    <property type="entry name" value="Metallo-dep_Lactonases"/>
</dbReference>